<dbReference type="AlphaFoldDB" id="A0A542DNB2"/>
<evidence type="ECO:0000313" key="5">
    <source>
        <dbReference type="EMBL" id="TQJ04591.1"/>
    </source>
</evidence>
<dbReference type="InterPro" id="IPR011711">
    <property type="entry name" value="GntR_C"/>
</dbReference>
<dbReference type="SMART" id="SM00345">
    <property type="entry name" value="HTH_GNTR"/>
    <property type="match status" value="1"/>
</dbReference>
<dbReference type="Gene3D" id="1.10.10.10">
    <property type="entry name" value="Winged helix-like DNA-binding domain superfamily/Winged helix DNA-binding domain"/>
    <property type="match status" value="1"/>
</dbReference>
<dbReference type="GO" id="GO:0003700">
    <property type="term" value="F:DNA-binding transcription factor activity"/>
    <property type="evidence" value="ECO:0007669"/>
    <property type="project" value="InterPro"/>
</dbReference>
<dbReference type="PROSITE" id="PS50949">
    <property type="entry name" value="HTH_GNTR"/>
    <property type="match status" value="1"/>
</dbReference>
<dbReference type="OrthoDB" id="3567645at2"/>
<accession>A0A542DNB2</accession>
<organism evidence="5 6">
    <name type="scientific">Amycolatopsis cihanbeyliensis</name>
    <dbReference type="NCBI Taxonomy" id="1128664"/>
    <lineage>
        <taxon>Bacteria</taxon>
        <taxon>Bacillati</taxon>
        <taxon>Actinomycetota</taxon>
        <taxon>Actinomycetes</taxon>
        <taxon>Pseudonocardiales</taxon>
        <taxon>Pseudonocardiaceae</taxon>
        <taxon>Amycolatopsis</taxon>
    </lineage>
</organism>
<dbReference type="SUPFAM" id="SSF46785">
    <property type="entry name" value="Winged helix' DNA-binding domain"/>
    <property type="match status" value="1"/>
</dbReference>
<dbReference type="Pfam" id="PF07729">
    <property type="entry name" value="FCD"/>
    <property type="match status" value="1"/>
</dbReference>
<dbReference type="InterPro" id="IPR008920">
    <property type="entry name" value="TF_FadR/GntR_C"/>
</dbReference>
<dbReference type="EMBL" id="VFML01000001">
    <property type="protein sequence ID" value="TQJ04591.1"/>
    <property type="molecule type" value="Genomic_DNA"/>
</dbReference>
<proteinExistence type="predicted"/>
<dbReference type="PANTHER" id="PTHR43537:SF24">
    <property type="entry name" value="GLUCONATE OPERON TRANSCRIPTIONAL REPRESSOR"/>
    <property type="match status" value="1"/>
</dbReference>
<comment type="caution">
    <text evidence="5">The sequence shown here is derived from an EMBL/GenBank/DDBJ whole genome shotgun (WGS) entry which is preliminary data.</text>
</comment>
<dbReference type="InterPro" id="IPR036388">
    <property type="entry name" value="WH-like_DNA-bd_sf"/>
</dbReference>
<dbReference type="InterPro" id="IPR036390">
    <property type="entry name" value="WH_DNA-bd_sf"/>
</dbReference>
<keyword evidence="1" id="KW-0805">Transcription regulation</keyword>
<evidence type="ECO:0000256" key="1">
    <source>
        <dbReference type="ARBA" id="ARBA00023015"/>
    </source>
</evidence>
<evidence type="ECO:0000256" key="2">
    <source>
        <dbReference type="ARBA" id="ARBA00023125"/>
    </source>
</evidence>
<protein>
    <submittedName>
        <fullName evidence="5">DNA-binding FadR family transcriptional regulator</fullName>
    </submittedName>
</protein>
<name>A0A542DNB2_AMYCI</name>
<keyword evidence="6" id="KW-1185">Reference proteome</keyword>
<evidence type="ECO:0000256" key="3">
    <source>
        <dbReference type="ARBA" id="ARBA00023163"/>
    </source>
</evidence>
<dbReference type="InterPro" id="IPR000524">
    <property type="entry name" value="Tscrpt_reg_HTH_GntR"/>
</dbReference>
<feature type="domain" description="HTH gntR-type" evidence="4">
    <location>
        <begin position="17"/>
        <end position="85"/>
    </location>
</feature>
<evidence type="ECO:0000313" key="6">
    <source>
        <dbReference type="Proteomes" id="UP000320876"/>
    </source>
</evidence>
<sequence>MNLSDSRTAGQAVPRRVSAMEAVLADLRDAIGRGEYAIGEKLPAESALAQHYGVSRSVVREALRALQAIGLTRSHTGRGTFVAASTAVSNPIFGSYSARDLVEVRRHVEIPVTGYAAARRSEDDLDLLAQLAERMETETDDLAWTALDTLFHITIARASGNEVFRRMIEEIRDALARQSSLVNRLRGRREQCNVEHRRIVRAILAGSVGEAEAGMRDHLAAVEASLQAIVGPEDRHG</sequence>
<evidence type="ECO:0000259" key="4">
    <source>
        <dbReference type="PROSITE" id="PS50949"/>
    </source>
</evidence>
<dbReference type="GO" id="GO:0003677">
    <property type="term" value="F:DNA binding"/>
    <property type="evidence" value="ECO:0007669"/>
    <property type="project" value="UniProtKB-KW"/>
</dbReference>
<keyword evidence="2 5" id="KW-0238">DNA-binding</keyword>
<keyword evidence="3" id="KW-0804">Transcription</keyword>
<dbReference type="Gene3D" id="1.20.120.530">
    <property type="entry name" value="GntR ligand-binding domain-like"/>
    <property type="match status" value="1"/>
</dbReference>
<reference evidence="5 6" key="1">
    <citation type="submission" date="2019-06" db="EMBL/GenBank/DDBJ databases">
        <title>Sequencing the genomes of 1000 actinobacteria strains.</title>
        <authorList>
            <person name="Klenk H.-P."/>
        </authorList>
    </citation>
    <scope>NUCLEOTIDE SEQUENCE [LARGE SCALE GENOMIC DNA]</scope>
    <source>
        <strain evidence="5 6">DSM 45679</strain>
    </source>
</reference>
<dbReference type="PRINTS" id="PR00035">
    <property type="entry name" value="HTHGNTR"/>
</dbReference>
<dbReference type="Pfam" id="PF00392">
    <property type="entry name" value="GntR"/>
    <property type="match status" value="1"/>
</dbReference>
<dbReference type="SMART" id="SM00895">
    <property type="entry name" value="FCD"/>
    <property type="match status" value="1"/>
</dbReference>
<dbReference type="SUPFAM" id="SSF48008">
    <property type="entry name" value="GntR ligand-binding domain-like"/>
    <property type="match status" value="1"/>
</dbReference>
<dbReference type="CDD" id="cd07377">
    <property type="entry name" value="WHTH_GntR"/>
    <property type="match status" value="1"/>
</dbReference>
<dbReference type="Proteomes" id="UP000320876">
    <property type="component" value="Unassembled WGS sequence"/>
</dbReference>
<gene>
    <name evidence="5" type="ORF">FB471_4392</name>
</gene>
<dbReference type="PANTHER" id="PTHR43537">
    <property type="entry name" value="TRANSCRIPTIONAL REGULATOR, GNTR FAMILY"/>
    <property type="match status" value="1"/>
</dbReference>